<dbReference type="InterPro" id="IPR051125">
    <property type="entry name" value="ABC-4/HrtB_transporter"/>
</dbReference>
<keyword evidence="2" id="KW-1003">Cell membrane</keyword>
<dbReference type="InterPro" id="IPR003838">
    <property type="entry name" value="ABC3_permease_C"/>
</dbReference>
<dbReference type="GO" id="GO:0005886">
    <property type="term" value="C:plasma membrane"/>
    <property type="evidence" value="ECO:0007669"/>
    <property type="project" value="UniProtKB-SubCell"/>
</dbReference>
<dbReference type="KEGG" id="lto:RGQ30_09910"/>
<feature type="transmembrane region" description="Helical" evidence="6">
    <location>
        <begin position="20"/>
        <end position="40"/>
    </location>
</feature>
<feature type="transmembrane region" description="Helical" evidence="6">
    <location>
        <begin position="277"/>
        <end position="295"/>
    </location>
</feature>
<evidence type="ECO:0000259" key="8">
    <source>
        <dbReference type="Pfam" id="PF12704"/>
    </source>
</evidence>
<evidence type="ECO:0000256" key="3">
    <source>
        <dbReference type="ARBA" id="ARBA00022692"/>
    </source>
</evidence>
<evidence type="ECO:0000256" key="5">
    <source>
        <dbReference type="ARBA" id="ARBA00023136"/>
    </source>
</evidence>
<dbReference type="Pfam" id="PF02687">
    <property type="entry name" value="FtsX"/>
    <property type="match status" value="1"/>
</dbReference>
<evidence type="ECO:0000256" key="4">
    <source>
        <dbReference type="ARBA" id="ARBA00022989"/>
    </source>
</evidence>
<evidence type="ECO:0000259" key="7">
    <source>
        <dbReference type="Pfam" id="PF02687"/>
    </source>
</evidence>
<evidence type="ECO:0000313" key="9">
    <source>
        <dbReference type="EMBL" id="BET25490.1"/>
    </source>
</evidence>
<dbReference type="EMBL" id="AP028947">
    <property type="protein sequence ID" value="BET25490.1"/>
    <property type="molecule type" value="Genomic_DNA"/>
</dbReference>
<keyword evidence="3 6" id="KW-0812">Transmembrane</keyword>
<protein>
    <submittedName>
        <fullName evidence="9">ABC transporter permease</fullName>
    </submittedName>
</protein>
<organism evidence="9 10">
    <name type="scientific">Limnobacter thiooxidans</name>
    <dbReference type="NCBI Taxonomy" id="131080"/>
    <lineage>
        <taxon>Bacteria</taxon>
        <taxon>Pseudomonadati</taxon>
        <taxon>Pseudomonadota</taxon>
        <taxon>Betaproteobacteria</taxon>
        <taxon>Burkholderiales</taxon>
        <taxon>Burkholderiaceae</taxon>
        <taxon>Limnobacter</taxon>
    </lineage>
</organism>
<feature type="transmembrane region" description="Helical" evidence="6">
    <location>
        <begin position="395"/>
        <end position="416"/>
    </location>
</feature>
<dbReference type="PANTHER" id="PTHR43738">
    <property type="entry name" value="ABC TRANSPORTER, MEMBRANE PROTEIN"/>
    <property type="match status" value="1"/>
</dbReference>
<evidence type="ECO:0000313" key="10">
    <source>
        <dbReference type="Proteomes" id="UP001329151"/>
    </source>
</evidence>
<evidence type="ECO:0000256" key="2">
    <source>
        <dbReference type="ARBA" id="ARBA00022475"/>
    </source>
</evidence>
<dbReference type="PANTHER" id="PTHR43738:SF2">
    <property type="entry name" value="ABC TRANSPORTER PERMEASE"/>
    <property type="match status" value="1"/>
</dbReference>
<comment type="subcellular location">
    <subcellularLocation>
        <location evidence="1">Cell membrane</location>
        <topology evidence="1">Multi-pass membrane protein</topology>
    </subcellularLocation>
</comment>
<proteinExistence type="predicted"/>
<dbReference type="AlphaFoldDB" id="A0AA86J627"/>
<dbReference type="RefSeq" id="WP_338284822.1">
    <property type="nucleotide sequence ID" value="NZ_AP028947.1"/>
</dbReference>
<evidence type="ECO:0000256" key="6">
    <source>
        <dbReference type="SAM" id="Phobius"/>
    </source>
</evidence>
<evidence type="ECO:0000256" key="1">
    <source>
        <dbReference type="ARBA" id="ARBA00004651"/>
    </source>
</evidence>
<feature type="transmembrane region" description="Helical" evidence="6">
    <location>
        <begin position="346"/>
        <end position="375"/>
    </location>
</feature>
<sequence length="432" mass="45892">MIQTLLLLASRSAWSRKASLLLLLLSVITSTCLLLGIDLARQSAKASFSNAVAGTDLIVGAQTSPVSLLLYSVFRIGQATQNVPYSEFERLEQDPRVKHALPIALGDSYRGFAVVGTKSAYFEQFLYGARQNLQFAEGQSFEDYQIGKPAGVLFQAVLGAEVAKRLKHQLGDRIALSHGMQIQQTGPSHADKPFTVVGILKPTGTPVDQSVHISLAGMEAIHVDWAAGVPVPGADIPAEYVTKFNLQPKSVTAVLLALNNRAGVFRIQRELENRPDAALSAILPGVALSSLWQTVGLVEQVLLFVAALVALVSALGLVSVMLVALGQRRREMAVLRSVGAGPRTVFTLLCLESALVMLLGVSLGILLLAVAGSAFAPWVQAQFGLQLVPLFELKAGLAAVAAFAGFGSLLGVVPAVQAYRSQLQDGLNPRLN</sequence>
<accession>A0AA86J627</accession>
<dbReference type="Proteomes" id="UP001329151">
    <property type="component" value="Chromosome"/>
</dbReference>
<dbReference type="InterPro" id="IPR025857">
    <property type="entry name" value="MacB_PCD"/>
</dbReference>
<name>A0AA86J627_9BURK</name>
<reference evidence="9 10" key="1">
    <citation type="submission" date="2023-10" db="EMBL/GenBank/DDBJ databases">
        <title>Complete Genome Sequence of Limnobacter thiooxidans CS-K2T, Isolated from freshwater lake sediments in Bavaria, Germany.</title>
        <authorList>
            <person name="Naruki M."/>
            <person name="Watanabe A."/>
            <person name="Warashina T."/>
            <person name="Morita T."/>
            <person name="Arakawa K."/>
        </authorList>
    </citation>
    <scope>NUCLEOTIDE SEQUENCE [LARGE SCALE GENOMIC DNA]</scope>
    <source>
        <strain evidence="9 10">CS-K2</strain>
    </source>
</reference>
<keyword evidence="10" id="KW-1185">Reference proteome</keyword>
<feature type="domain" description="MacB-like periplasmic core" evidence="8">
    <location>
        <begin position="21"/>
        <end position="220"/>
    </location>
</feature>
<feature type="domain" description="ABC3 transporter permease C-terminal" evidence="7">
    <location>
        <begin position="304"/>
        <end position="421"/>
    </location>
</feature>
<keyword evidence="5 6" id="KW-0472">Membrane</keyword>
<feature type="transmembrane region" description="Helical" evidence="6">
    <location>
        <begin position="301"/>
        <end position="325"/>
    </location>
</feature>
<keyword evidence="4 6" id="KW-1133">Transmembrane helix</keyword>
<dbReference type="Pfam" id="PF12704">
    <property type="entry name" value="MacB_PCD"/>
    <property type="match status" value="1"/>
</dbReference>
<gene>
    <name evidence="9" type="ORF">RGQ30_09910</name>
</gene>